<dbReference type="InParanoid" id="A0A507AZL6"/>
<reference evidence="13 14" key="1">
    <citation type="submission" date="2019-06" db="EMBL/GenBank/DDBJ databases">
        <title>Draft genome sequence of the filamentous fungus Phialemoniopsis curvata isolated from diesel fuel.</title>
        <authorList>
            <person name="Varaljay V.A."/>
            <person name="Lyon W.J."/>
            <person name="Crouch A.L."/>
            <person name="Drake C.E."/>
            <person name="Hollomon J.M."/>
            <person name="Nadeau L.J."/>
            <person name="Nunn H.S."/>
            <person name="Stevenson B.S."/>
            <person name="Bojanowski C.L."/>
            <person name="Crookes-Goodson W.J."/>
        </authorList>
    </citation>
    <scope>NUCLEOTIDE SEQUENCE [LARGE SCALE GENOMIC DNA]</scope>
    <source>
        <strain evidence="13 14">D216</strain>
    </source>
</reference>
<dbReference type="OrthoDB" id="10262892at2759"/>
<keyword evidence="7" id="KW-0653">Protein transport</keyword>
<dbReference type="AlphaFoldDB" id="A0A507AZL6"/>
<evidence type="ECO:0000256" key="8">
    <source>
        <dbReference type="ARBA" id="ARBA00023010"/>
    </source>
</evidence>
<name>A0A507AZL6_9PEZI</name>
<evidence type="ECO:0000256" key="7">
    <source>
        <dbReference type="ARBA" id="ARBA00022927"/>
    </source>
</evidence>
<evidence type="ECO:0000256" key="5">
    <source>
        <dbReference type="ARBA" id="ARBA00022448"/>
    </source>
</evidence>
<evidence type="ECO:0000256" key="10">
    <source>
        <dbReference type="ARBA" id="ARBA00023136"/>
    </source>
</evidence>
<dbReference type="Proteomes" id="UP000319257">
    <property type="component" value="Unassembled WGS sequence"/>
</dbReference>
<dbReference type="Pfam" id="PF03656">
    <property type="entry name" value="Pam16"/>
    <property type="match status" value="1"/>
</dbReference>
<dbReference type="InterPro" id="IPR005341">
    <property type="entry name" value="Tim16"/>
</dbReference>
<dbReference type="GO" id="GO:0030150">
    <property type="term" value="P:protein import into mitochondrial matrix"/>
    <property type="evidence" value="ECO:0007669"/>
    <property type="project" value="InterPro"/>
</dbReference>
<sequence length="131" mass="14378">MVVLVGSRVLGRAFAEAYKQASASSQYQRAQAKAGNGSSVRASLSSGMTLDEACKILNVKPPQGGKADMEDIMARFKKLFDANDPEKGGSFYLQSKILRARERYEAEVRPFQEKAAAEADAKEVPKVYKDR</sequence>
<evidence type="ECO:0000256" key="12">
    <source>
        <dbReference type="ARBA" id="ARBA00031407"/>
    </source>
</evidence>
<evidence type="ECO:0000256" key="4">
    <source>
        <dbReference type="ARBA" id="ARBA00020721"/>
    </source>
</evidence>
<evidence type="ECO:0000313" key="14">
    <source>
        <dbReference type="Proteomes" id="UP000319257"/>
    </source>
</evidence>
<dbReference type="EMBL" id="SKBQ01000021">
    <property type="protein sequence ID" value="TPX15432.1"/>
    <property type="molecule type" value="Genomic_DNA"/>
</dbReference>
<evidence type="ECO:0000256" key="1">
    <source>
        <dbReference type="ARBA" id="ARBA00004637"/>
    </source>
</evidence>
<dbReference type="PANTHER" id="PTHR12388:SF0">
    <property type="entry name" value="MITOCHONDRIAL IMPORT INNER MEMBRANE TRANSLOCASE SUBUNIT TIM16"/>
    <property type="match status" value="1"/>
</dbReference>
<evidence type="ECO:0000256" key="3">
    <source>
        <dbReference type="ARBA" id="ARBA00013571"/>
    </source>
</evidence>
<keyword evidence="8" id="KW-0811">Translocation</keyword>
<keyword evidence="6" id="KW-0999">Mitochondrion inner membrane</keyword>
<comment type="caution">
    <text evidence="13">The sequence shown here is derived from an EMBL/GenBank/DDBJ whole genome shotgun (WGS) entry which is preliminary data.</text>
</comment>
<dbReference type="GeneID" id="41971859"/>
<evidence type="ECO:0000256" key="11">
    <source>
        <dbReference type="ARBA" id="ARBA00030422"/>
    </source>
</evidence>
<dbReference type="RefSeq" id="XP_030997143.1">
    <property type="nucleotide sequence ID" value="XM_031138820.1"/>
</dbReference>
<keyword evidence="9" id="KW-0496">Mitochondrion</keyword>
<protein>
    <recommendedName>
        <fullName evidence="4">Mitochondrial import inner membrane translocase subunit TIM16</fullName>
    </recommendedName>
    <alternativeName>
        <fullName evidence="3">Mitochondrial import inner membrane translocase subunit tim16</fullName>
    </alternativeName>
    <alternativeName>
        <fullName evidence="11 12">Presequence translocated-associated motor subunit PAM16</fullName>
    </alternativeName>
</protein>
<comment type="similarity">
    <text evidence="2">Belongs to the TIM16/PAM16 family.</text>
</comment>
<dbReference type="STRING" id="1093900.A0A507AZL6"/>
<dbReference type="GO" id="GO:0005744">
    <property type="term" value="C:TIM23 mitochondrial import inner membrane translocase complex"/>
    <property type="evidence" value="ECO:0007669"/>
    <property type="project" value="InterPro"/>
</dbReference>
<keyword evidence="5" id="KW-0813">Transport</keyword>
<dbReference type="FunCoup" id="A0A507AZL6">
    <property type="interactions" value="222"/>
</dbReference>
<evidence type="ECO:0000256" key="6">
    <source>
        <dbReference type="ARBA" id="ARBA00022792"/>
    </source>
</evidence>
<gene>
    <name evidence="13" type="ORF">E0L32_004412</name>
</gene>
<keyword evidence="10" id="KW-0472">Membrane</keyword>
<dbReference type="PANTHER" id="PTHR12388">
    <property type="entry name" value="MITOCHONDRIA ASSOCIATED GRANULOCYTE MACROPHAGE CSF SIGNALING MOLECULE"/>
    <property type="match status" value="1"/>
</dbReference>
<accession>A0A507AZL6</accession>
<evidence type="ECO:0000313" key="13">
    <source>
        <dbReference type="EMBL" id="TPX15432.1"/>
    </source>
</evidence>
<evidence type="ECO:0000256" key="9">
    <source>
        <dbReference type="ARBA" id="ARBA00023128"/>
    </source>
</evidence>
<evidence type="ECO:0000256" key="2">
    <source>
        <dbReference type="ARBA" id="ARBA00008817"/>
    </source>
</evidence>
<dbReference type="Gene3D" id="1.10.287.110">
    <property type="entry name" value="DnaJ domain"/>
    <property type="match status" value="1"/>
</dbReference>
<comment type="subcellular location">
    <subcellularLocation>
        <location evidence="1">Mitochondrion inner membrane</location>
        <topology evidence="1">Peripheral membrane protein</topology>
    </subcellularLocation>
</comment>
<proteinExistence type="inferred from homology"/>
<keyword evidence="14" id="KW-1185">Reference proteome</keyword>
<organism evidence="13 14">
    <name type="scientific">Thyridium curvatum</name>
    <dbReference type="NCBI Taxonomy" id="1093900"/>
    <lineage>
        <taxon>Eukaryota</taxon>
        <taxon>Fungi</taxon>
        <taxon>Dikarya</taxon>
        <taxon>Ascomycota</taxon>
        <taxon>Pezizomycotina</taxon>
        <taxon>Sordariomycetes</taxon>
        <taxon>Sordariomycetidae</taxon>
        <taxon>Thyridiales</taxon>
        <taxon>Thyridiaceae</taxon>
        <taxon>Thyridium</taxon>
    </lineage>
</organism>
<dbReference type="FunFam" id="1.10.287.110:FF:000006">
    <property type="entry name" value="Import inner membrane translocase subunit TIM16"/>
    <property type="match status" value="1"/>
</dbReference>
<dbReference type="InterPro" id="IPR036869">
    <property type="entry name" value="J_dom_sf"/>
</dbReference>